<keyword evidence="3" id="KW-1185">Reference proteome</keyword>
<evidence type="ECO:0000256" key="1">
    <source>
        <dbReference type="SAM" id="Phobius"/>
    </source>
</evidence>
<dbReference type="STRING" id="121290.APY04_2648"/>
<name>A0A109BBL4_HYPSL</name>
<dbReference type="PANTHER" id="PTHR35813">
    <property type="entry name" value="INNER MEMBRANE PROTEIN YBAN"/>
    <property type="match status" value="1"/>
</dbReference>
<keyword evidence="1" id="KW-0812">Transmembrane</keyword>
<feature type="transmembrane region" description="Helical" evidence="1">
    <location>
        <begin position="84"/>
        <end position="102"/>
    </location>
</feature>
<sequence>MVAFGVIGVFLPLMPTTVFLILASWFFARSSPRLEAWLLDHPRFGSTLRAWNESGAIPVGAKAMACVGMAVGFAVFLVGAHPDLWLALCVAGFFLASAAYVVSRPTPAKFALDQTKDNLPCC</sequence>
<feature type="transmembrane region" description="Helical" evidence="1">
    <location>
        <begin position="59"/>
        <end position="78"/>
    </location>
</feature>
<reference evidence="2 3" key="1">
    <citation type="submission" date="2015-10" db="EMBL/GenBank/DDBJ databases">
        <title>Transcriptomic analysis of a linuron degrading triple-species bacterial consortium.</title>
        <authorList>
            <person name="Albers P."/>
        </authorList>
    </citation>
    <scope>NUCLEOTIDE SEQUENCE [LARGE SCALE GENOMIC DNA]</scope>
    <source>
        <strain evidence="2 3">WDL6</strain>
    </source>
</reference>
<dbReference type="EMBL" id="LMTR01000075">
    <property type="protein sequence ID" value="KWT65801.1"/>
    <property type="molecule type" value="Genomic_DNA"/>
</dbReference>
<dbReference type="PATRIC" id="fig|121290.4.peg.1962"/>
<dbReference type="Pfam" id="PF04304">
    <property type="entry name" value="DUF454"/>
    <property type="match status" value="1"/>
</dbReference>
<accession>A0A109BBL4</accession>
<comment type="caution">
    <text evidence="2">The sequence shown here is derived from an EMBL/GenBank/DDBJ whole genome shotgun (WGS) entry which is preliminary data.</text>
</comment>
<dbReference type="PANTHER" id="PTHR35813:SF1">
    <property type="entry name" value="INNER MEMBRANE PROTEIN YBAN"/>
    <property type="match status" value="1"/>
</dbReference>
<keyword evidence="1" id="KW-0472">Membrane</keyword>
<proteinExistence type="predicted"/>
<evidence type="ECO:0000313" key="2">
    <source>
        <dbReference type="EMBL" id="KWT65801.1"/>
    </source>
</evidence>
<dbReference type="Proteomes" id="UP000059074">
    <property type="component" value="Unassembled WGS sequence"/>
</dbReference>
<keyword evidence="1" id="KW-1133">Transmembrane helix</keyword>
<evidence type="ECO:0000313" key="3">
    <source>
        <dbReference type="Proteomes" id="UP000059074"/>
    </source>
</evidence>
<feature type="transmembrane region" description="Helical" evidence="1">
    <location>
        <begin position="6"/>
        <end position="28"/>
    </location>
</feature>
<organism evidence="2 3">
    <name type="scientific">Hyphomicrobium sulfonivorans</name>
    <dbReference type="NCBI Taxonomy" id="121290"/>
    <lineage>
        <taxon>Bacteria</taxon>
        <taxon>Pseudomonadati</taxon>
        <taxon>Pseudomonadota</taxon>
        <taxon>Alphaproteobacteria</taxon>
        <taxon>Hyphomicrobiales</taxon>
        <taxon>Hyphomicrobiaceae</taxon>
        <taxon>Hyphomicrobium</taxon>
    </lineage>
</organism>
<dbReference type="PIRSF" id="PIRSF016789">
    <property type="entry name" value="DUF454"/>
    <property type="match status" value="1"/>
</dbReference>
<dbReference type="AlphaFoldDB" id="A0A109BBL4"/>
<evidence type="ECO:0008006" key="4">
    <source>
        <dbReference type="Google" id="ProtNLM"/>
    </source>
</evidence>
<dbReference type="GO" id="GO:0005886">
    <property type="term" value="C:plasma membrane"/>
    <property type="evidence" value="ECO:0007669"/>
    <property type="project" value="TreeGrafter"/>
</dbReference>
<gene>
    <name evidence="2" type="ORF">APY04_2648</name>
</gene>
<protein>
    <recommendedName>
        <fullName evidence="4">DUF454 domain-containing protein</fullName>
    </recommendedName>
</protein>
<dbReference type="InterPro" id="IPR007401">
    <property type="entry name" value="DUF454"/>
</dbReference>